<feature type="transmembrane region" description="Helical" evidence="1">
    <location>
        <begin position="114"/>
        <end position="138"/>
    </location>
</feature>
<organism evidence="2 3">
    <name type="scientific">Candidatus Methanofastidiosum methylothiophilum</name>
    <dbReference type="NCBI Taxonomy" id="1705564"/>
    <lineage>
        <taxon>Archaea</taxon>
        <taxon>Methanobacteriati</taxon>
        <taxon>Methanobacteriota</taxon>
        <taxon>Stenosarchaea group</taxon>
        <taxon>Candidatus Methanofastidiosia</taxon>
        <taxon>Candidatus Methanofastidiosales</taxon>
        <taxon>Candidatus Methanofastidiosaceae</taxon>
        <taxon>Candidatus Methanofastidiosum</taxon>
    </lineage>
</organism>
<evidence type="ECO:0000313" key="2">
    <source>
        <dbReference type="EMBL" id="KYC47880.1"/>
    </source>
</evidence>
<dbReference type="EMBL" id="LNGC01000141">
    <property type="protein sequence ID" value="KYC47880.1"/>
    <property type="molecule type" value="Genomic_DNA"/>
</dbReference>
<feature type="transmembrane region" description="Helical" evidence="1">
    <location>
        <begin position="53"/>
        <end position="75"/>
    </location>
</feature>
<name>A0A150ISD3_9EURY</name>
<keyword evidence="1" id="KW-0472">Membrane</keyword>
<dbReference type="AlphaFoldDB" id="A0A150ISD3"/>
<feature type="transmembrane region" description="Helical" evidence="1">
    <location>
        <begin position="87"/>
        <end position="108"/>
    </location>
</feature>
<keyword evidence="1" id="KW-1133">Transmembrane helix</keyword>
<gene>
    <name evidence="2" type="ORF">AMQ22_01918</name>
</gene>
<evidence type="ECO:0000313" key="3">
    <source>
        <dbReference type="Proteomes" id="UP000075398"/>
    </source>
</evidence>
<comment type="caution">
    <text evidence="2">The sequence shown here is derived from an EMBL/GenBank/DDBJ whole genome shotgun (WGS) entry which is preliminary data.</text>
</comment>
<dbReference type="Proteomes" id="UP000075398">
    <property type="component" value="Unassembled WGS sequence"/>
</dbReference>
<protein>
    <submittedName>
        <fullName evidence="2">Uncharacterized protein</fullName>
    </submittedName>
</protein>
<proteinExistence type="predicted"/>
<feature type="transmembrane region" description="Helical" evidence="1">
    <location>
        <begin position="21"/>
        <end position="41"/>
    </location>
</feature>
<keyword evidence="1" id="KW-0812">Transmembrane</keyword>
<sequence>MKFIKVKDMPRSSKCIANQDKLVVFNHNLFSTLFITMLLLFLMENIWPHSVSIYFDIKYIVIPIIISGLADLLLFKEEIKHQKQIKQSSNIIHIILAIVIAIIGLFAVEHKLSYAASIVNEVAILSGMLLLTVSLIFCDFELKYLIGNNKMGKQQKKKLENK</sequence>
<evidence type="ECO:0000256" key="1">
    <source>
        <dbReference type="SAM" id="Phobius"/>
    </source>
</evidence>
<reference evidence="2 3" key="1">
    <citation type="journal article" date="2016" name="ISME J.">
        <title>Chasing the elusive Euryarchaeota class WSA2: genomes reveal a uniquely fastidious methyl-reducing methanogen.</title>
        <authorList>
            <person name="Nobu M.K."/>
            <person name="Narihiro T."/>
            <person name="Kuroda K."/>
            <person name="Mei R."/>
            <person name="Liu W.T."/>
        </authorList>
    </citation>
    <scope>NUCLEOTIDE SEQUENCE [LARGE SCALE GENOMIC DNA]</scope>
    <source>
        <strain evidence="2">U1lsi0528_Bin055</strain>
    </source>
</reference>
<accession>A0A150ISD3</accession>